<organism evidence="9 10">
    <name type="scientific">Sphingobacterium oryzagri</name>
    <dbReference type="NCBI Taxonomy" id="3025669"/>
    <lineage>
        <taxon>Bacteria</taxon>
        <taxon>Pseudomonadati</taxon>
        <taxon>Bacteroidota</taxon>
        <taxon>Sphingobacteriia</taxon>
        <taxon>Sphingobacteriales</taxon>
        <taxon>Sphingobacteriaceae</taxon>
        <taxon>Sphingobacterium</taxon>
    </lineage>
</organism>
<feature type="signal peptide" evidence="6">
    <location>
        <begin position="1"/>
        <end position="22"/>
    </location>
</feature>
<sequence length="620" mass="69597">MKLFTIKSLVCLFAFSSLFSCNEDEFLLLPDRGGIDAAIWDSEGSVQLHLNRAYDLIIPQFLFEEVPDRHGIHYASDENFWPNQDQWARRALGMDFGYILGNHDVRYTGNSYTVGRNNNRYFDIARCNEAIANIPVGAMPDATKNVLLGQYHALRAMVYFEMAKVYGGVPLILEPVDPENITVSGRNSARQIFEAVLNDLNKSISLLDGVVWNDGDGRGKINKLIATCLKAKVLLYWASPQFNPLNDPKHPYDAARWQTALEANKAAYDLCLAEGRALLPNYADIFRLEGVQNTEAILVRTYSNTIERRGHNGENRSRPATAGGSAHQGFVATTRLLEAYPMKDGNPIGSGAYPYDNVLFWLNRDPRFAATIAYNGSSWPLNGDANRRQWTYVGAQSETNLRGVYCKRFTTADLAQGGVNYSNNIGGNGMDWIELRLPEIMLNYADCANETGNVALAKEMVRKIRIRAGIEQGSGANDYGLGSVNSTAGVRDLIMNERMVEFAFENKRHADLRRTRRMHLLTGNMQTIQIDVVDGNRTRATLEAIVPSTGLRFRETLNINNRTVYQTYFRAYTLNTPNYGPYAIPEFHYFYTFHNDFVNKGANIEPTIGWAGGTFDPLDN</sequence>
<gene>
    <name evidence="9" type="ORF">PQ465_01540</name>
</gene>
<keyword evidence="3 6" id="KW-0732">Signal</keyword>
<evidence type="ECO:0000313" key="10">
    <source>
        <dbReference type="Proteomes" id="UP001221558"/>
    </source>
</evidence>
<comment type="similarity">
    <text evidence="2">Belongs to the SusD family.</text>
</comment>
<accession>A0ABY7WKZ9</accession>
<dbReference type="Gene3D" id="1.25.40.390">
    <property type="match status" value="1"/>
</dbReference>
<dbReference type="InterPro" id="IPR012944">
    <property type="entry name" value="SusD_RagB_dom"/>
</dbReference>
<dbReference type="Pfam" id="PF07980">
    <property type="entry name" value="SusD_RagB"/>
    <property type="match status" value="1"/>
</dbReference>
<evidence type="ECO:0000256" key="1">
    <source>
        <dbReference type="ARBA" id="ARBA00004442"/>
    </source>
</evidence>
<evidence type="ECO:0000256" key="2">
    <source>
        <dbReference type="ARBA" id="ARBA00006275"/>
    </source>
</evidence>
<dbReference type="InterPro" id="IPR033985">
    <property type="entry name" value="SusD-like_N"/>
</dbReference>
<dbReference type="EMBL" id="CP117880">
    <property type="protein sequence ID" value="WDF69073.1"/>
    <property type="molecule type" value="Genomic_DNA"/>
</dbReference>
<evidence type="ECO:0000313" key="9">
    <source>
        <dbReference type="EMBL" id="WDF69073.1"/>
    </source>
</evidence>
<dbReference type="SUPFAM" id="SSF48452">
    <property type="entry name" value="TPR-like"/>
    <property type="match status" value="1"/>
</dbReference>
<evidence type="ECO:0000256" key="5">
    <source>
        <dbReference type="ARBA" id="ARBA00023237"/>
    </source>
</evidence>
<keyword evidence="10" id="KW-1185">Reference proteome</keyword>
<evidence type="ECO:0000259" key="8">
    <source>
        <dbReference type="Pfam" id="PF14322"/>
    </source>
</evidence>
<name>A0ABY7WKZ9_9SPHI</name>
<dbReference type="Pfam" id="PF14322">
    <property type="entry name" value="SusD-like_3"/>
    <property type="match status" value="1"/>
</dbReference>
<keyword evidence="5" id="KW-0998">Cell outer membrane</keyword>
<keyword evidence="4" id="KW-0472">Membrane</keyword>
<dbReference type="PROSITE" id="PS51257">
    <property type="entry name" value="PROKAR_LIPOPROTEIN"/>
    <property type="match status" value="1"/>
</dbReference>
<evidence type="ECO:0000259" key="7">
    <source>
        <dbReference type="Pfam" id="PF07980"/>
    </source>
</evidence>
<evidence type="ECO:0000256" key="6">
    <source>
        <dbReference type="SAM" id="SignalP"/>
    </source>
</evidence>
<reference evidence="9 10" key="1">
    <citation type="submission" date="2023-02" db="EMBL/GenBank/DDBJ databases">
        <title>Genome sequence of Sphingobacterium sp. KACC 22765.</title>
        <authorList>
            <person name="Kim S."/>
            <person name="Heo J."/>
            <person name="Kwon S.-W."/>
        </authorList>
    </citation>
    <scope>NUCLEOTIDE SEQUENCE [LARGE SCALE GENOMIC DNA]</scope>
    <source>
        <strain evidence="9 10">KACC 22765</strain>
    </source>
</reference>
<protein>
    <submittedName>
        <fullName evidence="9">RagB/SusD family nutrient uptake outer membrane protein</fullName>
    </submittedName>
</protein>
<feature type="domain" description="SusD-like N-terminal" evidence="8">
    <location>
        <begin position="117"/>
        <end position="209"/>
    </location>
</feature>
<feature type="chain" id="PRO_5046487435" evidence="6">
    <location>
        <begin position="23"/>
        <end position="620"/>
    </location>
</feature>
<feature type="domain" description="RagB/SusD" evidence="7">
    <location>
        <begin position="304"/>
        <end position="530"/>
    </location>
</feature>
<comment type="subcellular location">
    <subcellularLocation>
        <location evidence="1">Cell outer membrane</location>
    </subcellularLocation>
</comment>
<dbReference type="RefSeq" id="WP_274267801.1">
    <property type="nucleotide sequence ID" value="NZ_CP117880.1"/>
</dbReference>
<proteinExistence type="inferred from homology"/>
<dbReference type="Proteomes" id="UP001221558">
    <property type="component" value="Chromosome"/>
</dbReference>
<dbReference type="InterPro" id="IPR011990">
    <property type="entry name" value="TPR-like_helical_dom_sf"/>
</dbReference>
<evidence type="ECO:0000256" key="3">
    <source>
        <dbReference type="ARBA" id="ARBA00022729"/>
    </source>
</evidence>
<evidence type="ECO:0000256" key="4">
    <source>
        <dbReference type="ARBA" id="ARBA00023136"/>
    </source>
</evidence>